<dbReference type="PROSITE" id="PS51820">
    <property type="entry name" value="PA14"/>
    <property type="match status" value="1"/>
</dbReference>
<keyword evidence="1" id="KW-0732">Signal</keyword>
<evidence type="ECO:0000256" key="1">
    <source>
        <dbReference type="SAM" id="SignalP"/>
    </source>
</evidence>
<dbReference type="Proteomes" id="UP000237481">
    <property type="component" value="Unassembled WGS sequence"/>
</dbReference>
<evidence type="ECO:0000259" key="2">
    <source>
        <dbReference type="PROSITE" id="PS51820"/>
    </source>
</evidence>
<dbReference type="InterPro" id="IPR037524">
    <property type="entry name" value="PA14/GLEYA"/>
</dbReference>
<gene>
    <name evidence="3" type="ORF">TPAR_01044</name>
</gene>
<sequence>MFRLQLSATVLAGLLRAATALDLDLDVVGPGKDHHKPPPPPTPSCSTTTITIPYVGTSTTSTTITPCTGPVTVVIETPLVTPTCGPTTTHSTTTTTTYPEPTPGGPCPVVKPFCRASGLNVEYYANPLGGYSSGAPPSSYYITQALTPLKSALTNLTFFPQNMPAGPEYPRVFPRPDLPGAYYAIGWTRETNGGIAVDANNFTLVYDGFYRAPTTGKYALCTTADNENDVFFGHGNAFSCLTGRADPAARPVAVSTGGNFINGINCTDVNLVGGAYYPVRNVMGNWQGPSAFNFTIQKPGQAFEDRKNLFEGDVYPRSCGLFA</sequence>
<proteinExistence type="predicted"/>
<dbReference type="InterPro" id="IPR018871">
    <property type="entry name" value="GLEYA_adhesin_domain"/>
</dbReference>
<reference evidence="3 4" key="1">
    <citation type="submission" date="2018-01" db="EMBL/GenBank/DDBJ databases">
        <title>Harnessing the power of phylogenomics to disentangle the directionality and signatures of interkingdom host jumping in the parasitic fungal genus Tolypocladium.</title>
        <authorList>
            <person name="Quandt C.A."/>
            <person name="Patterson W."/>
            <person name="Spatafora J.W."/>
        </authorList>
    </citation>
    <scope>NUCLEOTIDE SEQUENCE [LARGE SCALE GENOMIC DNA]</scope>
    <source>
        <strain evidence="3 4">NRBC 100945</strain>
    </source>
</reference>
<dbReference type="Gene3D" id="2.60.120.1560">
    <property type="match status" value="1"/>
</dbReference>
<name>A0A2S4L8J8_9HYPO</name>
<dbReference type="EMBL" id="PKSG01000104">
    <property type="protein sequence ID" value="POR38756.1"/>
    <property type="molecule type" value="Genomic_DNA"/>
</dbReference>
<feature type="domain" description="PA14" evidence="2">
    <location>
        <begin position="148"/>
        <end position="313"/>
    </location>
</feature>
<organism evidence="3 4">
    <name type="scientific">Tolypocladium paradoxum</name>
    <dbReference type="NCBI Taxonomy" id="94208"/>
    <lineage>
        <taxon>Eukaryota</taxon>
        <taxon>Fungi</taxon>
        <taxon>Dikarya</taxon>
        <taxon>Ascomycota</taxon>
        <taxon>Pezizomycotina</taxon>
        <taxon>Sordariomycetes</taxon>
        <taxon>Hypocreomycetidae</taxon>
        <taxon>Hypocreales</taxon>
        <taxon>Ophiocordycipitaceae</taxon>
        <taxon>Tolypocladium</taxon>
    </lineage>
</organism>
<keyword evidence="4" id="KW-1185">Reference proteome</keyword>
<feature type="signal peptide" evidence="1">
    <location>
        <begin position="1"/>
        <end position="20"/>
    </location>
</feature>
<dbReference type="Pfam" id="PF10528">
    <property type="entry name" value="GLEYA"/>
    <property type="match status" value="1"/>
</dbReference>
<protein>
    <recommendedName>
        <fullName evidence="2">PA14 domain-containing protein</fullName>
    </recommendedName>
</protein>
<feature type="chain" id="PRO_5015492546" description="PA14 domain-containing protein" evidence="1">
    <location>
        <begin position="21"/>
        <end position="323"/>
    </location>
</feature>
<dbReference type="OrthoDB" id="4792629at2759"/>
<comment type="caution">
    <text evidence="3">The sequence shown here is derived from an EMBL/GenBank/DDBJ whole genome shotgun (WGS) entry which is preliminary data.</text>
</comment>
<evidence type="ECO:0000313" key="4">
    <source>
        <dbReference type="Proteomes" id="UP000237481"/>
    </source>
</evidence>
<evidence type="ECO:0000313" key="3">
    <source>
        <dbReference type="EMBL" id="POR38756.1"/>
    </source>
</evidence>
<accession>A0A2S4L8J8</accession>
<dbReference type="SUPFAM" id="SSF56988">
    <property type="entry name" value="Anthrax protective antigen"/>
    <property type="match status" value="1"/>
</dbReference>
<dbReference type="AlphaFoldDB" id="A0A2S4L8J8"/>